<dbReference type="AlphaFoldDB" id="A0A9X4AMX1"/>
<dbReference type="InterPro" id="IPR052927">
    <property type="entry name" value="DCC_oxidoreductase"/>
</dbReference>
<sequence>MISKSNIILFDGMCNLCNGSIQFILKRDPKQHFVFASLQSEAGKRMINEYGIPENTDTFILIEHGKWYSKSSAALEVCRNLKGLWKLLVVLRLIPRPLRDSIYTIVAKNRYKWFGSRDHCMIPTPENKNRFIE</sequence>
<dbReference type="EMBL" id="JAMQKB010000021">
    <property type="protein sequence ID" value="MDC3425801.1"/>
    <property type="molecule type" value="Genomic_DNA"/>
</dbReference>
<dbReference type="Proteomes" id="UP001145050">
    <property type="component" value="Unassembled WGS sequence"/>
</dbReference>
<proteinExistence type="predicted"/>
<dbReference type="InterPro" id="IPR007263">
    <property type="entry name" value="DCC1-like"/>
</dbReference>
<gene>
    <name evidence="1" type="ORF">NC797_14935</name>
</gene>
<evidence type="ECO:0000313" key="1">
    <source>
        <dbReference type="EMBL" id="MDC3425801.1"/>
    </source>
</evidence>
<comment type="caution">
    <text evidence="1">The sequence shown here is derived from an EMBL/GenBank/DDBJ whole genome shotgun (WGS) entry which is preliminary data.</text>
</comment>
<dbReference type="PANTHER" id="PTHR33639">
    <property type="entry name" value="THIOL-DISULFIDE OXIDOREDUCTASE DCC"/>
    <property type="match status" value="1"/>
</dbReference>
<dbReference type="GO" id="GO:0015035">
    <property type="term" value="F:protein-disulfide reductase activity"/>
    <property type="evidence" value="ECO:0007669"/>
    <property type="project" value="InterPro"/>
</dbReference>
<dbReference type="PANTHER" id="PTHR33639:SF2">
    <property type="entry name" value="DUF393 DOMAIN-CONTAINING PROTEIN"/>
    <property type="match status" value="1"/>
</dbReference>
<protein>
    <submittedName>
        <fullName evidence="1">Thiol-disulfide oxidoreductase DCC family protein</fullName>
    </submittedName>
</protein>
<reference evidence="1" key="1">
    <citation type="submission" date="2022-06" db="EMBL/GenBank/DDBJ databases">
        <title>Aquibacillus sp. a new bacterium isolated from soil saline samples.</title>
        <authorList>
            <person name="Galisteo C."/>
            <person name="De La Haba R."/>
            <person name="Sanchez-Porro C."/>
            <person name="Ventosa A."/>
        </authorList>
    </citation>
    <scope>NUCLEOTIDE SEQUENCE</scope>
    <source>
        <strain evidence="1">3ASR75-11</strain>
    </source>
</reference>
<organism evidence="1 2">
    <name type="scientific">Terrihalobacillus insolitus</name>
    <dbReference type="NCBI Taxonomy" id="2950438"/>
    <lineage>
        <taxon>Bacteria</taxon>
        <taxon>Bacillati</taxon>
        <taxon>Bacillota</taxon>
        <taxon>Bacilli</taxon>
        <taxon>Bacillales</taxon>
        <taxon>Bacillaceae</taxon>
        <taxon>Terrihalobacillus</taxon>
    </lineage>
</organism>
<name>A0A9X4AMX1_9BACI</name>
<dbReference type="Pfam" id="PF04134">
    <property type="entry name" value="DCC1-like"/>
    <property type="match status" value="1"/>
</dbReference>
<accession>A0A9X4AMX1</accession>
<keyword evidence="2" id="KW-1185">Reference proteome</keyword>
<dbReference type="RefSeq" id="WP_272437619.1">
    <property type="nucleotide sequence ID" value="NZ_JAMQKB010000021.1"/>
</dbReference>
<evidence type="ECO:0000313" key="2">
    <source>
        <dbReference type="Proteomes" id="UP001145050"/>
    </source>
</evidence>